<evidence type="ECO:0000313" key="8">
    <source>
        <dbReference type="Proteomes" id="UP000244224"/>
    </source>
</evidence>
<dbReference type="GO" id="GO:0032993">
    <property type="term" value="C:protein-DNA complex"/>
    <property type="evidence" value="ECO:0007669"/>
    <property type="project" value="TreeGrafter"/>
</dbReference>
<comment type="caution">
    <text evidence="7">The sequence shown here is derived from an EMBL/GenBank/DDBJ whole genome shotgun (WGS) entry which is preliminary data.</text>
</comment>
<keyword evidence="4" id="KW-0804">Transcription</keyword>
<dbReference type="Gene3D" id="3.40.190.10">
    <property type="entry name" value="Periplasmic binding protein-like II"/>
    <property type="match status" value="2"/>
</dbReference>
<keyword evidence="5" id="KW-0812">Transmembrane</keyword>
<dbReference type="PRINTS" id="PR00039">
    <property type="entry name" value="HTHLYSR"/>
</dbReference>
<dbReference type="GO" id="GO:0003677">
    <property type="term" value="F:DNA binding"/>
    <property type="evidence" value="ECO:0007669"/>
    <property type="project" value="UniProtKB-KW"/>
</dbReference>
<keyword evidence="2" id="KW-0805">Transcription regulation</keyword>
<dbReference type="InterPro" id="IPR036388">
    <property type="entry name" value="WH-like_DNA-bd_sf"/>
</dbReference>
<evidence type="ECO:0000256" key="2">
    <source>
        <dbReference type="ARBA" id="ARBA00023015"/>
    </source>
</evidence>
<evidence type="ECO:0000259" key="6">
    <source>
        <dbReference type="PROSITE" id="PS50931"/>
    </source>
</evidence>
<protein>
    <submittedName>
        <fullName evidence="7">LysR family transcriptional regulator</fullName>
    </submittedName>
</protein>
<evidence type="ECO:0000256" key="3">
    <source>
        <dbReference type="ARBA" id="ARBA00023125"/>
    </source>
</evidence>
<dbReference type="PANTHER" id="PTHR30346:SF0">
    <property type="entry name" value="HCA OPERON TRANSCRIPTIONAL ACTIVATOR HCAR"/>
    <property type="match status" value="1"/>
</dbReference>
<accession>A0A2T6B9I0</accession>
<dbReference type="InterPro" id="IPR000847">
    <property type="entry name" value="LysR_HTH_N"/>
</dbReference>
<gene>
    <name evidence="7" type="ORF">C8N34_102501</name>
</gene>
<feature type="transmembrane region" description="Helical" evidence="5">
    <location>
        <begin position="271"/>
        <end position="294"/>
    </location>
</feature>
<comment type="similarity">
    <text evidence="1">Belongs to the LysR transcriptional regulatory family.</text>
</comment>
<keyword evidence="5" id="KW-0472">Membrane</keyword>
<dbReference type="GO" id="GO:0003700">
    <property type="term" value="F:DNA-binding transcription factor activity"/>
    <property type="evidence" value="ECO:0007669"/>
    <property type="project" value="InterPro"/>
</dbReference>
<dbReference type="EMBL" id="QBKP01000002">
    <property type="protein sequence ID" value="PTX52682.1"/>
    <property type="molecule type" value="Genomic_DNA"/>
</dbReference>
<keyword evidence="5" id="KW-1133">Transmembrane helix</keyword>
<dbReference type="SUPFAM" id="SSF53850">
    <property type="entry name" value="Periplasmic binding protein-like II"/>
    <property type="match status" value="1"/>
</dbReference>
<feature type="domain" description="HTH lysR-type" evidence="6">
    <location>
        <begin position="44"/>
        <end position="92"/>
    </location>
</feature>
<dbReference type="Proteomes" id="UP000244224">
    <property type="component" value="Unassembled WGS sequence"/>
</dbReference>
<keyword evidence="8" id="KW-1185">Reference proteome</keyword>
<dbReference type="Gene3D" id="1.10.10.10">
    <property type="entry name" value="Winged helix-like DNA-binding domain superfamily/Winged helix DNA-binding domain"/>
    <property type="match status" value="1"/>
</dbReference>
<evidence type="ECO:0000256" key="5">
    <source>
        <dbReference type="SAM" id="Phobius"/>
    </source>
</evidence>
<evidence type="ECO:0000256" key="4">
    <source>
        <dbReference type="ARBA" id="ARBA00023163"/>
    </source>
</evidence>
<dbReference type="InterPro" id="IPR005119">
    <property type="entry name" value="LysR_subst-bd"/>
</dbReference>
<dbReference type="Pfam" id="PF00126">
    <property type="entry name" value="HTH_1"/>
    <property type="match status" value="1"/>
</dbReference>
<organism evidence="7 8">
    <name type="scientific">Gemmobacter caeni</name>
    <dbReference type="NCBI Taxonomy" id="589035"/>
    <lineage>
        <taxon>Bacteria</taxon>
        <taxon>Pseudomonadati</taxon>
        <taxon>Pseudomonadota</taxon>
        <taxon>Alphaproteobacteria</taxon>
        <taxon>Rhodobacterales</taxon>
        <taxon>Paracoccaceae</taxon>
        <taxon>Gemmobacter</taxon>
    </lineage>
</organism>
<name>A0A2T6B9I0_9RHOB</name>
<dbReference type="PANTHER" id="PTHR30346">
    <property type="entry name" value="TRANSCRIPTIONAL DUAL REGULATOR HCAR-RELATED"/>
    <property type="match status" value="1"/>
</dbReference>
<dbReference type="AlphaFoldDB" id="A0A2T6B9I0"/>
<sequence length="333" mass="36429">MRRCPDRIGGKRNMMRRRVLKDGQTQPPHLRVGRISMASLLQMLAVAEHLNFHHAAKAVGTSQSSVSTRIRGLEQELGITLFARNTRGVRLTEAGRLFVERVTTGIDQLEHAVRMARMAASGECGRLRIGVHGIIPGGFLSELLRRYRENHACIEVEITEGTARETIAQLRADKLDVAFVVGKPELPDCHSRPVWTEPLLVALPDGHPLAGCSGISWSDLAEETFLVRQCGTGPQVYDHIALRLAARWPAPSILRFDVGRGTLLSMVGQRFGVTIVGAGTALLPISGVVFIAILDEPEPISFSAVWSPSNRSAALRNLLSIADKMDELFCGHS</sequence>
<evidence type="ECO:0000256" key="1">
    <source>
        <dbReference type="ARBA" id="ARBA00009437"/>
    </source>
</evidence>
<reference evidence="7 8" key="1">
    <citation type="submission" date="2018-04" db="EMBL/GenBank/DDBJ databases">
        <title>Genomic Encyclopedia of Archaeal and Bacterial Type Strains, Phase II (KMG-II): from individual species to whole genera.</title>
        <authorList>
            <person name="Goeker M."/>
        </authorList>
    </citation>
    <scope>NUCLEOTIDE SEQUENCE [LARGE SCALE GENOMIC DNA]</scope>
    <source>
        <strain evidence="7 8">DSM 21823</strain>
    </source>
</reference>
<proteinExistence type="inferred from homology"/>
<dbReference type="CDD" id="cd08414">
    <property type="entry name" value="PBP2_LTTR_aromatics_like"/>
    <property type="match status" value="1"/>
</dbReference>
<dbReference type="Pfam" id="PF03466">
    <property type="entry name" value="LysR_substrate"/>
    <property type="match status" value="1"/>
</dbReference>
<evidence type="ECO:0000313" key="7">
    <source>
        <dbReference type="EMBL" id="PTX52682.1"/>
    </source>
</evidence>
<dbReference type="SUPFAM" id="SSF46785">
    <property type="entry name" value="Winged helix' DNA-binding domain"/>
    <property type="match status" value="1"/>
</dbReference>
<dbReference type="PROSITE" id="PS50931">
    <property type="entry name" value="HTH_LYSR"/>
    <property type="match status" value="1"/>
</dbReference>
<dbReference type="InterPro" id="IPR036390">
    <property type="entry name" value="WH_DNA-bd_sf"/>
</dbReference>
<keyword evidence="3" id="KW-0238">DNA-binding</keyword>
<dbReference type="FunFam" id="1.10.10.10:FF:000001">
    <property type="entry name" value="LysR family transcriptional regulator"/>
    <property type="match status" value="1"/>
</dbReference>